<dbReference type="AlphaFoldDB" id="A0AAN1WIE0"/>
<accession>A0AAN1WIE0</accession>
<dbReference type="InterPro" id="IPR029044">
    <property type="entry name" value="Nucleotide-diphossugar_trans"/>
</dbReference>
<dbReference type="Proteomes" id="UP001320119">
    <property type="component" value="Chromosome"/>
</dbReference>
<dbReference type="PANTHER" id="PTHR43777">
    <property type="entry name" value="MOLYBDENUM COFACTOR CYTIDYLYLTRANSFERASE"/>
    <property type="match status" value="1"/>
</dbReference>
<keyword evidence="3" id="KW-0548">Nucleotidyltransferase</keyword>
<dbReference type="EC" id="2.7.7.76" evidence="3"/>
<dbReference type="CDD" id="cd04182">
    <property type="entry name" value="GT_2_like_f"/>
    <property type="match status" value="1"/>
</dbReference>
<proteinExistence type="predicted"/>
<keyword evidence="1" id="KW-0460">Magnesium</keyword>
<name>A0AAN1WIE0_9GAMM</name>
<dbReference type="InterPro" id="IPR025877">
    <property type="entry name" value="MobA-like_NTP_Trfase"/>
</dbReference>
<dbReference type="RefSeq" id="WP_236982322.1">
    <property type="nucleotide sequence ID" value="NZ_AP023086.1"/>
</dbReference>
<organism evidence="3 4">
    <name type="scientific">Marinagarivorans cellulosilyticus</name>
    <dbReference type="NCBI Taxonomy" id="2721545"/>
    <lineage>
        <taxon>Bacteria</taxon>
        <taxon>Pseudomonadati</taxon>
        <taxon>Pseudomonadota</taxon>
        <taxon>Gammaproteobacteria</taxon>
        <taxon>Cellvibrionales</taxon>
        <taxon>Cellvibrionaceae</taxon>
        <taxon>Marinagarivorans</taxon>
    </lineage>
</organism>
<dbReference type="PANTHER" id="PTHR43777:SF1">
    <property type="entry name" value="MOLYBDENUM COFACTOR CYTIDYLYLTRANSFERASE"/>
    <property type="match status" value="1"/>
</dbReference>
<dbReference type="Gene3D" id="3.90.550.10">
    <property type="entry name" value="Spore Coat Polysaccharide Biosynthesis Protein SpsA, Chain A"/>
    <property type="match status" value="1"/>
</dbReference>
<gene>
    <name evidence="3" type="ORF">MARGE09_P2357</name>
</gene>
<dbReference type="GO" id="GO:0061602">
    <property type="term" value="F:molybdenum cofactor cytidylyltransferase activity"/>
    <property type="evidence" value="ECO:0007669"/>
    <property type="project" value="UniProtKB-EC"/>
</dbReference>
<dbReference type="SUPFAM" id="SSF53448">
    <property type="entry name" value="Nucleotide-diphospho-sugar transferases"/>
    <property type="match status" value="1"/>
</dbReference>
<evidence type="ECO:0000313" key="4">
    <source>
        <dbReference type="Proteomes" id="UP001320119"/>
    </source>
</evidence>
<evidence type="ECO:0000259" key="2">
    <source>
        <dbReference type="Pfam" id="PF12804"/>
    </source>
</evidence>
<keyword evidence="4" id="KW-1185">Reference proteome</keyword>
<feature type="domain" description="MobA-like NTP transferase" evidence="2">
    <location>
        <begin position="10"/>
        <end position="166"/>
    </location>
</feature>
<protein>
    <submittedName>
        <fullName evidence="3">Molybdenum cofactor cytidylyltransferase</fullName>
        <ecNumber evidence="3">2.7.7.76</ecNumber>
    </submittedName>
</protein>
<dbReference type="EMBL" id="AP023086">
    <property type="protein sequence ID" value="BCD98156.1"/>
    <property type="molecule type" value="Genomic_DNA"/>
</dbReference>
<keyword evidence="3" id="KW-0808">Transferase</keyword>
<reference evidence="3 4" key="1">
    <citation type="journal article" date="2022" name="IScience">
        <title>An ultrasensitive nanofiber-based assay for enzymatic hydrolysis and deep-sea microbial degradation of cellulose.</title>
        <authorList>
            <person name="Tsudome M."/>
            <person name="Tachioka M."/>
            <person name="Miyazaki M."/>
            <person name="Uchimura K."/>
            <person name="Tsuda M."/>
            <person name="Takaki Y."/>
            <person name="Deguchi S."/>
        </authorList>
    </citation>
    <scope>NUCLEOTIDE SEQUENCE [LARGE SCALE GENOMIC DNA]</scope>
    <source>
        <strain evidence="3 4">GE09</strain>
    </source>
</reference>
<dbReference type="KEGG" id="marq:MARGE09_P2357"/>
<evidence type="ECO:0000256" key="1">
    <source>
        <dbReference type="ARBA" id="ARBA00022842"/>
    </source>
</evidence>
<dbReference type="Pfam" id="PF12804">
    <property type="entry name" value="NTP_transf_3"/>
    <property type="match status" value="1"/>
</dbReference>
<sequence length="195" mass="20813">MSAIAPIGFLVLAAGHARRFGRCKLTARLTPVQTVLGQVLDHIAPVGAPVCVVTSEAKLGVLALAERKRVGVIKMPIDSSGLGESIAYGVAATQHWAGWIVCLGDMPWIDTSLYQRVWQLSCIGTAKQVAPIIGERRGHPVFFDKTYVHALRGLTGDSGAASLIDDRALMTFKAGDQAALRDVDTPADLRCIDKP</sequence>
<evidence type="ECO:0000313" key="3">
    <source>
        <dbReference type="EMBL" id="BCD98156.1"/>
    </source>
</evidence>